<evidence type="ECO:0008006" key="3">
    <source>
        <dbReference type="Google" id="ProtNLM"/>
    </source>
</evidence>
<dbReference type="Gene3D" id="2.40.70.10">
    <property type="entry name" value="Acid Proteases"/>
    <property type="match status" value="1"/>
</dbReference>
<proteinExistence type="predicted"/>
<gene>
    <name evidence="1" type="ORF">A2U01_0036036</name>
</gene>
<accession>A0A392PS29</accession>
<dbReference type="PANTHER" id="PTHR33067">
    <property type="entry name" value="RNA-DIRECTED DNA POLYMERASE-RELATED"/>
    <property type="match status" value="1"/>
</dbReference>
<reference evidence="1 2" key="1">
    <citation type="journal article" date="2018" name="Front. Plant Sci.">
        <title>Red Clover (Trifolium pratense) and Zigzag Clover (T. medium) - A Picture of Genomic Similarities and Differences.</title>
        <authorList>
            <person name="Dluhosova J."/>
            <person name="Istvanek J."/>
            <person name="Nedelnik J."/>
            <person name="Repkova J."/>
        </authorList>
    </citation>
    <scope>NUCLEOTIDE SEQUENCE [LARGE SCALE GENOMIC DNA]</scope>
    <source>
        <strain evidence="2">cv. 10/8</strain>
        <tissue evidence="1">Leaf</tissue>
    </source>
</reference>
<evidence type="ECO:0000313" key="1">
    <source>
        <dbReference type="EMBL" id="MCI14901.1"/>
    </source>
</evidence>
<evidence type="ECO:0000313" key="2">
    <source>
        <dbReference type="Proteomes" id="UP000265520"/>
    </source>
</evidence>
<organism evidence="1 2">
    <name type="scientific">Trifolium medium</name>
    <dbReference type="NCBI Taxonomy" id="97028"/>
    <lineage>
        <taxon>Eukaryota</taxon>
        <taxon>Viridiplantae</taxon>
        <taxon>Streptophyta</taxon>
        <taxon>Embryophyta</taxon>
        <taxon>Tracheophyta</taxon>
        <taxon>Spermatophyta</taxon>
        <taxon>Magnoliopsida</taxon>
        <taxon>eudicotyledons</taxon>
        <taxon>Gunneridae</taxon>
        <taxon>Pentapetalae</taxon>
        <taxon>rosids</taxon>
        <taxon>fabids</taxon>
        <taxon>Fabales</taxon>
        <taxon>Fabaceae</taxon>
        <taxon>Papilionoideae</taxon>
        <taxon>50 kb inversion clade</taxon>
        <taxon>NPAAA clade</taxon>
        <taxon>Hologalegina</taxon>
        <taxon>IRL clade</taxon>
        <taxon>Trifolieae</taxon>
        <taxon>Trifolium</taxon>
    </lineage>
</organism>
<comment type="caution">
    <text evidence="1">The sequence shown here is derived from an EMBL/GenBank/DDBJ whole genome shotgun (WGS) entry which is preliminary data.</text>
</comment>
<dbReference type="Proteomes" id="UP000265520">
    <property type="component" value="Unassembled WGS sequence"/>
</dbReference>
<dbReference type="PANTHER" id="PTHR33067:SF9">
    <property type="entry name" value="RNA-DIRECTED DNA POLYMERASE"/>
    <property type="match status" value="1"/>
</dbReference>
<dbReference type="AlphaFoldDB" id="A0A392PS29"/>
<dbReference type="EMBL" id="LXQA010094223">
    <property type="protein sequence ID" value="MCI14901.1"/>
    <property type="molecule type" value="Genomic_DNA"/>
</dbReference>
<keyword evidence="2" id="KW-1185">Reference proteome</keyword>
<name>A0A392PS29_9FABA</name>
<protein>
    <recommendedName>
        <fullName evidence="3">Reverse transcriptase domain-containing protein</fullName>
    </recommendedName>
</protein>
<feature type="non-terminal residue" evidence="1">
    <location>
        <position position="1"/>
    </location>
</feature>
<dbReference type="InterPro" id="IPR021109">
    <property type="entry name" value="Peptidase_aspartic_dom_sf"/>
</dbReference>
<sequence>VLEDVLLKVNDLMFPADFVILDMDENTEIPLILERPFLATGRALIDVELGELMLRF</sequence>